<organism evidence="2 3">
    <name type="scientific">Desulfoprunum benzoelyticum</name>
    <dbReference type="NCBI Taxonomy" id="1506996"/>
    <lineage>
        <taxon>Bacteria</taxon>
        <taxon>Pseudomonadati</taxon>
        <taxon>Thermodesulfobacteriota</taxon>
        <taxon>Desulfobulbia</taxon>
        <taxon>Desulfobulbales</taxon>
        <taxon>Desulfobulbaceae</taxon>
        <taxon>Desulfoprunum</taxon>
    </lineage>
</organism>
<gene>
    <name evidence="2" type="ORF">HNQ81_001992</name>
</gene>
<name>A0A840V5B0_9BACT</name>
<keyword evidence="3" id="KW-1185">Reference proteome</keyword>
<proteinExistence type="predicted"/>
<evidence type="ECO:0000313" key="2">
    <source>
        <dbReference type="EMBL" id="MBB5348261.1"/>
    </source>
</evidence>
<comment type="caution">
    <text evidence="2">The sequence shown here is derived from an EMBL/GenBank/DDBJ whole genome shotgun (WGS) entry which is preliminary data.</text>
</comment>
<keyword evidence="1" id="KW-0175">Coiled coil</keyword>
<evidence type="ECO:0000313" key="3">
    <source>
        <dbReference type="Proteomes" id="UP000539642"/>
    </source>
</evidence>
<protein>
    <submittedName>
        <fullName evidence="2">CxxC motif-containing protein</fullName>
    </submittedName>
</protein>
<accession>A0A840V5B0</accession>
<dbReference type="Proteomes" id="UP000539642">
    <property type="component" value="Unassembled WGS sequence"/>
</dbReference>
<reference evidence="2 3" key="1">
    <citation type="submission" date="2020-08" db="EMBL/GenBank/DDBJ databases">
        <title>Genomic Encyclopedia of Type Strains, Phase IV (KMG-IV): sequencing the most valuable type-strain genomes for metagenomic binning, comparative biology and taxonomic classification.</title>
        <authorList>
            <person name="Goeker M."/>
        </authorList>
    </citation>
    <scope>NUCLEOTIDE SEQUENCE [LARGE SCALE GENOMIC DNA]</scope>
    <source>
        <strain evidence="2 3">DSM 28570</strain>
    </source>
</reference>
<feature type="coiled-coil region" evidence="1">
    <location>
        <begin position="10"/>
        <end position="37"/>
    </location>
</feature>
<dbReference type="EMBL" id="JACHEO010000010">
    <property type="protein sequence ID" value="MBB5348261.1"/>
    <property type="molecule type" value="Genomic_DNA"/>
</dbReference>
<evidence type="ECO:0000256" key="1">
    <source>
        <dbReference type="SAM" id="Coils"/>
    </source>
</evidence>
<dbReference type="RefSeq" id="WP_183350827.1">
    <property type="nucleotide sequence ID" value="NZ_JACHEO010000010.1"/>
</dbReference>
<dbReference type="AlphaFoldDB" id="A0A840V5B0"/>
<sequence length="185" mass="20797">MKKLTDYKEWTEAEAKLNELKTERDRIEAELTELYSRSKPSGVDKLTAAAEILLSGGQAVAPTGEGYEKRLNELHGRKRVVLKAVEIHERAMKDLRAKLSAEICRELKPQYRKIVQRVADAAMALDAAMQAEKDFRDQLFQADIAYAGHLVPTVFHGVGTLDDDNSRISQFFQEARSAGYLSSIQ</sequence>